<keyword evidence="2" id="KW-1185">Reference proteome</keyword>
<dbReference type="EMBL" id="BMGI01000006">
    <property type="protein sequence ID" value="GGD46749.1"/>
    <property type="molecule type" value="Genomic_DNA"/>
</dbReference>
<gene>
    <name evidence="1" type="ORF">GCM10011358_33100</name>
</gene>
<protein>
    <submittedName>
        <fullName evidence="1">Uncharacterized protein</fullName>
    </submittedName>
</protein>
<evidence type="ECO:0000313" key="1">
    <source>
        <dbReference type="EMBL" id="GGD46749.1"/>
    </source>
</evidence>
<evidence type="ECO:0000313" key="2">
    <source>
        <dbReference type="Proteomes" id="UP000617355"/>
    </source>
</evidence>
<name>A0ABQ1QUD0_9RHOB</name>
<dbReference type="Proteomes" id="UP000617355">
    <property type="component" value="Unassembled WGS sequence"/>
</dbReference>
<dbReference type="InterPro" id="IPR046674">
    <property type="entry name" value="DUF6544"/>
</dbReference>
<sequence length="270" mass="28762">MKTAVFVIILALGVVLVALLVLGARFSRDLDRLEARLAAAPAGAARDDLPEAIGAFAMRGLAGGVPAPAIFLEQAAEMRLKKGANWQAMAARQTIATAQPGFAWVARMRLGPVPVVRVLDAYENGEGLLEVRLFGAIRLDASSGPEMALGEGLRYLAELPWAPDAMLVNRQISWGETDEGITARIETAGGPAEVIFTLDAAGDIVSVLARDRPAALADGTPAPLDWRGRFFDYVEIGGRRVPTGAEVGYDYPDGYEAYFRGRVTALTPRG</sequence>
<organism evidence="1 2">
    <name type="scientific">Sinisalibacter lacisalsi</name>
    <dbReference type="NCBI Taxonomy" id="1526570"/>
    <lineage>
        <taxon>Bacteria</taxon>
        <taxon>Pseudomonadati</taxon>
        <taxon>Pseudomonadota</taxon>
        <taxon>Alphaproteobacteria</taxon>
        <taxon>Rhodobacterales</taxon>
        <taxon>Roseobacteraceae</taxon>
        <taxon>Sinisalibacter</taxon>
    </lineage>
</organism>
<proteinExistence type="predicted"/>
<accession>A0ABQ1QUD0</accession>
<dbReference type="Pfam" id="PF20181">
    <property type="entry name" value="DUF6544"/>
    <property type="match status" value="1"/>
</dbReference>
<dbReference type="RefSeq" id="WP_188529959.1">
    <property type="nucleotide sequence ID" value="NZ_BMGI01000006.1"/>
</dbReference>
<reference evidence="2" key="1">
    <citation type="journal article" date="2019" name="Int. J. Syst. Evol. Microbiol.">
        <title>The Global Catalogue of Microorganisms (GCM) 10K type strain sequencing project: providing services to taxonomists for standard genome sequencing and annotation.</title>
        <authorList>
            <consortium name="The Broad Institute Genomics Platform"/>
            <consortium name="The Broad Institute Genome Sequencing Center for Infectious Disease"/>
            <person name="Wu L."/>
            <person name="Ma J."/>
        </authorList>
    </citation>
    <scope>NUCLEOTIDE SEQUENCE [LARGE SCALE GENOMIC DNA]</scope>
    <source>
        <strain evidence="2">CGMCC 1.12922</strain>
    </source>
</reference>
<comment type="caution">
    <text evidence="1">The sequence shown here is derived from an EMBL/GenBank/DDBJ whole genome shotgun (WGS) entry which is preliminary data.</text>
</comment>